<gene>
    <name evidence="1" type="ORF">H4W34_003218</name>
</gene>
<dbReference type="Proteomes" id="UP000627838">
    <property type="component" value="Unassembled WGS sequence"/>
</dbReference>
<reference evidence="1 2" key="1">
    <citation type="submission" date="2020-10" db="EMBL/GenBank/DDBJ databases">
        <title>Sequencing the genomes of 1000 actinobacteria strains.</title>
        <authorList>
            <person name="Klenk H.-P."/>
        </authorList>
    </citation>
    <scope>NUCLEOTIDE SEQUENCE [LARGE SCALE GENOMIC DNA]</scope>
    <source>
        <strain evidence="1 2">DSM 46744</strain>
    </source>
</reference>
<accession>A0ABR9JTF1</accession>
<comment type="caution">
    <text evidence="1">The sequence shown here is derived from an EMBL/GenBank/DDBJ whole genome shotgun (WGS) entry which is preliminary data.</text>
</comment>
<evidence type="ECO:0000313" key="2">
    <source>
        <dbReference type="Proteomes" id="UP000627838"/>
    </source>
</evidence>
<sequence length="34" mass="4048">MSDSSRLRTGVRVIARPRFRLPRTVPTVWRVDEH</sequence>
<name>A0ABR9JTF1_9ACTN</name>
<keyword evidence="2" id="KW-1185">Reference proteome</keyword>
<evidence type="ECO:0000313" key="1">
    <source>
        <dbReference type="EMBL" id="MBE1533385.1"/>
    </source>
</evidence>
<dbReference type="EMBL" id="JADBDZ010000001">
    <property type="protein sequence ID" value="MBE1533385.1"/>
    <property type="molecule type" value="Genomic_DNA"/>
</dbReference>
<proteinExistence type="predicted"/>
<organism evidence="1 2">
    <name type="scientific">Actinomadura algeriensis</name>
    <dbReference type="NCBI Taxonomy" id="1679523"/>
    <lineage>
        <taxon>Bacteria</taxon>
        <taxon>Bacillati</taxon>
        <taxon>Actinomycetota</taxon>
        <taxon>Actinomycetes</taxon>
        <taxon>Streptosporangiales</taxon>
        <taxon>Thermomonosporaceae</taxon>
        <taxon>Actinomadura</taxon>
    </lineage>
</organism>
<protein>
    <submittedName>
        <fullName evidence="1">Uncharacterized protein</fullName>
    </submittedName>
</protein>